<dbReference type="GO" id="GO:0016787">
    <property type="term" value="F:hydrolase activity"/>
    <property type="evidence" value="ECO:0007669"/>
    <property type="project" value="UniProtKB-KW"/>
</dbReference>
<dbReference type="PANTHER" id="PTHR43283:SF3">
    <property type="entry name" value="BETA-LACTAMASE FAMILY PROTEIN (AFU_ORTHOLOGUE AFUA_5G07500)"/>
    <property type="match status" value="1"/>
</dbReference>
<dbReference type="STRING" id="1111728.GCA_000427805_04469"/>
<dbReference type="InterPro" id="IPR050789">
    <property type="entry name" value="Diverse_Enzym_Activities"/>
</dbReference>
<reference evidence="2" key="2">
    <citation type="submission" date="2017-09" db="EMBL/GenBank/DDBJ databases">
        <title>FDA dAtabase for Regulatory Grade micrObial Sequences (FDA-ARGOS): Supporting development and validation of Infectious Disease Dx tests.</title>
        <authorList>
            <person name="Minogue T."/>
            <person name="Wolcott M."/>
            <person name="Wasieloski L."/>
            <person name="Aguilar W."/>
            <person name="Moore D."/>
            <person name="Tallon L.J."/>
            <person name="Sadzewicz L."/>
            <person name="Ott S."/>
            <person name="Zhao X."/>
            <person name="Nagaraj S."/>
            <person name="Vavikolanu K."/>
            <person name="Aluvathingal J."/>
            <person name="Nadendla S."/>
            <person name="Sichtig H."/>
        </authorList>
    </citation>
    <scope>NUCLEOTIDE SEQUENCE</scope>
    <source>
        <strain evidence="2">FDAARGOS_387</strain>
    </source>
</reference>
<accession>A0A2C6DBE8</accession>
<sequence length="386" mass="41899">MQLLLDAIIDRAIQPKDGVLPTIVGAVVRVSLCGKPLYQRAAGYADRENKVVMQPDTLFRLSSVTKPFVVAAAGVLLEQGKLHPDDRITQWLPWFTPLQPDGNLSVITIRHLLTHTAGLNYGFSEQPDGPYHQAKISDGVDTTPLSLEENLRRIASVPLLFNPGSAVQYSVATDVLGAVLAKVCNAALDDVIRTLVTQPLGISDCEFTVPDPARLAVPYINQPNGIPRPMNELEILFDEEAGITGGINFSPNRAFDASAFLSGGAGMIGSAQGVERLLQVFRTDGAPLFSKRTMDLLLTDSVKQQEMVPGWGFAAGWKTLRNPLAADTPQSPGTISWGGVYGHHWFIDFERNLSVLIMTNTTPQGLYGTFTNDICDSIYAALARKE</sequence>
<dbReference type="InterPro" id="IPR012338">
    <property type="entry name" value="Beta-lactam/transpept-like"/>
</dbReference>
<organism evidence="2 4">
    <name type="scientific">Budvicia aquatica</name>
    <dbReference type="NCBI Taxonomy" id="82979"/>
    <lineage>
        <taxon>Bacteria</taxon>
        <taxon>Pseudomonadati</taxon>
        <taxon>Pseudomonadota</taxon>
        <taxon>Gammaproteobacteria</taxon>
        <taxon>Enterobacterales</taxon>
        <taxon>Budviciaceae</taxon>
        <taxon>Budvicia</taxon>
    </lineage>
</organism>
<name>A0A2C6DBE8_9GAMM</name>
<keyword evidence="4" id="KW-1185">Reference proteome</keyword>
<dbReference type="Pfam" id="PF00144">
    <property type="entry name" value="Beta-lactamase"/>
    <property type="match status" value="1"/>
</dbReference>
<evidence type="ECO:0000313" key="3">
    <source>
        <dbReference type="EMBL" id="VFS46492.1"/>
    </source>
</evidence>
<protein>
    <submittedName>
        <fullName evidence="3">Esterase estB</fullName>
        <ecNumber evidence="3">3.1.1.-</ecNumber>
    </submittedName>
    <submittedName>
        <fullName evidence="2">Serine hydrolase</fullName>
    </submittedName>
</protein>
<evidence type="ECO:0000313" key="5">
    <source>
        <dbReference type="Proteomes" id="UP000373449"/>
    </source>
</evidence>
<dbReference type="OrthoDB" id="119951at2"/>
<dbReference type="Gene3D" id="3.40.710.10">
    <property type="entry name" value="DD-peptidase/beta-lactamase superfamily"/>
    <property type="match status" value="1"/>
</dbReference>
<evidence type="ECO:0000313" key="2">
    <source>
        <dbReference type="EMBL" id="PHI28536.1"/>
    </source>
</evidence>
<dbReference type="AlphaFoldDB" id="A0A2C6DBE8"/>
<evidence type="ECO:0000313" key="4">
    <source>
        <dbReference type="Proteomes" id="UP000224974"/>
    </source>
</evidence>
<dbReference type="Proteomes" id="UP000224974">
    <property type="component" value="Unassembled WGS sequence"/>
</dbReference>
<evidence type="ECO:0000259" key="1">
    <source>
        <dbReference type="Pfam" id="PF00144"/>
    </source>
</evidence>
<dbReference type="InterPro" id="IPR001466">
    <property type="entry name" value="Beta-lactam-related"/>
</dbReference>
<dbReference type="EC" id="3.1.1.-" evidence="3"/>
<dbReference type="PANTHER" id="PTHR43283">
    <property type="entry name" value="BETA-LACTAMASE-RELATED"/>
    <property type="match status" value="1"/>
</dbReference>
<gene>
    <name evidence="3" type="primary">estB</name>
    <name evidence="2" type="ORF">CRN84_03915</name>
    <name evidence="3" type="ORF">NCTC12282_01401</name>
</gene>
<reference evidence="4" key="1">
    <citation type="submission" date="2017-09" db="EMBL/GenBank/DDBJ databases">
        <title>FDA dAtabase for Regulatory Grade micrObial Sequences (FDA-ARGOS): Supporting development and validation of Infectious Disease Dx tests.</title>
        <authorList>
            <person name="Minogue T."/>
            <person name="Wolcott M."/>
            <person name="Wasieloski L."/>
            <person name="Aguilar W."/>
            <person name="Moore D."/>
            <person name="Tallon L."/>
            <person name="Sadzewicz L."/>
            <person name="Ott S."/>
            <person name="Zhao X."/>
            <person name="Nagaraj S."/>
            <person name="Vavikolanu K."/>
            <person name="Aluvathingal J."/>
            <person name="Nadendla S."/>
            <person name="Sichtig H."/>
        </authorList>
    </citation>
    <scope>NUCLEOTIDE SEQUENCE [LARGE SCALE GENOMIC DNA]</scope>
    <source>
        <strain evidence="4">FDAARGOS_387</strain>
    </source>
</reference>
<dbReference type="EMBL" id="PDDX01000001">
    <property type="protein sequence ID" value="PHI28536.1"/>
    <property type="molecule type" value="Genomic_DNA"/>
</dbReference>
<dbReference type="Proteomes" id="UP000373449">
    <property type="component" value="Unassembled WGS sequence"/>
</dbReference>
<reference evidence="3 5" key="3">
    <citation type="submission" date="2019-03" db="EMBL/GenBank/DDBJ databases">
        <authorList>
            <consortium name="Pathogen Informatics"/>
        </authorList>
    </citation>
    <scope>NUCLEOTIDE SEQUENCE [LARGE SCALE GENOMIC DNA]</scope>
    <source>
        <strain evidence="3 5">NCTC12282</strain>
    </source>
</reference>
<keyword evidence="2" id="KW-0378">Hydrolase</keyword>
<dbReference type="SUPFAM" id="SSF56601">
    <property type="entry name" value="beta-lactamase/transpeptidase-like"/>
    <property type="match status" value="1"/>
</dbReference>
<dbReference type="RefSeq" id="WP_029093762.1">
    <property type="nucleotide sequence ID" value="NZ_CAADJA010000002.1"/>
</dbReference>
<dbReference type="EMBL" id="CAADJA010000002">
    <property type="protein sequence ID" value="VFS46492.1"/>
    <property type="molecule type" value="Genomic_DNA"/>
</dbReference>
<proteinExistence type="predicted"/>
<feature type="domain" description="Beta-lactamase-related" evidence="1">
    <location>
        <begin position="23"/>
        <end position="364"/>
    </location>
</feature>